<name>Q0SJB5_RHOJR</name>
<dbReference type="Proteomes" id="UP000008710">
    <property type="component" value="Chromosome"/>
</dbReference>
<dbReference type="AlphaFoldDB" id="Q0SJB5"/>
<reference evidence="2" key="1">
    <citation type="journal article" date="2006" name="Proc. Natl. Acad. Sci. U.S.A.">
        <title>The complete genome of Rhodococcus sp. RHA1 provides insights into a catabolic powerhouse.</title>
        <authorList>
            <person name="McLeod M.P."/>
            <person name="Warren R.L."/>
            <person name="Hsiao W.W.L."/>
            <person name="Araki N."/>
            <person name="Myhre M."/>
            <person name="Fernandes C."/>
            <person name="Miyazawa D."/>
            <person name="Wong W."/>
            <person name="Lillquist A.L."/>
            <person name="Wang D."/>
            <person name="Dosanjh M."/>
            <person name="Hara H."/>
            <person name="Petrescu A."/>
            <person name="Morin R.D."/>
            <person name="Yang G."/>
            <person name="Stott J.M."/>
            <person name="Schein J.E."/>
            <person name="Shin H."/>
            <person name="Smailus D."/>
            <person name="Siddiqui A.S."/>
            <person name="Marra M.A."/>
            <person name="Jones S.J.M."/>
            <person name="Holt R."/>
            <person name="Brinkman F.S.L."/>
            <person name="Miyauchi K."/>
            <person name="Fukuda M."/>
            <person name="Davies J.E."/>
            <person name="Mohn W.W."/>
            <person name="Eltis L.D."/>
        </authorList>
    </citation>
    <scope>NUCLEOTIDE SEQUENCE [LARGE SCALE GENOMIC DNA]</scope>
    <source>
        <strain evidence="2">RHA1</strain>
    </source>
</reference>
<proteinExistence type="predicted"/>
<sequence>MTPSILAVGDREGICGHRTTEGPFVGYVCLPGAGAIPDNSRCADLCRRLLCGPRHVVVSPFHEIPPGMATGYGTGTAGEIGLQTKTAGVLVVPWRRIGRMLSAALDW</sequence>
<dbReference type="KEGG" id="rha:RHA1_ro00535"/>
<dbReference type="EMBL" id="CP000431">
    <property type="protein sequence ID" value="ABG92371.1"/>
    <property type="molecule type" value="Genomic_DNA"/>
</dbReference>
<dbReference type="HOGENOM" id="CLU_2208002_0_0_11"/>
<evidence type="ECO:0000313" key="1">
    <source>
        <dbReference type="EMBL" id="ABG92371.1"/>
    </source>
</evidence>
<accession>Q0SJB5</accession>
<organism evidence="1 2">
    <name type="scientific">Rhodococcus jostii (strain RHA1)</name>
    <dbReference type="NCBI Taxonomy" id="101510"/>
    <lineage>
        <taxon>Bacteria</taxon>
        <taxon>Bacillati</taxon>
        <taxon>Actinomycetota</taxon>
        <taxon>Actinomycetes</taxon>
        <taxon>Mycobacteriales</taxon>
        <taxon>Nocardiaceae</taxon>
        <taxon>Rhodococcus</taxon>
    </lineage>
</organism>
<gene>
    <name evidence="1" type="ordered locus">RHA1_ro00535</name>
</gene>
<evidence type="ECO:0000313" key="2">
    <source>
        <dbReference type="Proteomes" id="UP000008710"/>
    </source>
</evidence>
<protein>
    <submittedName>
        <fullName evidence="1">Uncharacterized protein</fullName>
    </submittedName>
</protein>